<feature type="region of interest" description="Disordered" evidence="1">
    <location>
        <begin position="133"/>
        <end position="164"/>
    </location>
</feature>
<feature type="chain" id="PRO_5041981376" evidence="3">
    <location>
        <begin position="19"/>
        <end position="176"/>
    </location>
</feature>
<feature type="signal peptide" evidence="3">
    <location>
        <begin position="1"/>
        <end position="18"/>
    </location>
</feature>
<dbReference type="EMBL" id="JARKIE010000107">
    <property type="protein sequence ID" value="KAJ7683574.1"/>
    <property type="molecule type" value="Genomic_DNA"/>
</dbReference>
<reference evidence="4" key="1">
    <citation type="submission" date="2023-03" db="EMBL/GenBank/DDBJ databases">
        <title>Massive genome expansion in bonnet fungi (Mycena s.s.) driven by repeated elements and novel gene families across ecological guilds.</title>
        <authorList>
            <consortium name="Lawrence Berkeley National Laboratory"/>
            <person name="Harder C.B."/>
            <person name="Miyauchi S."/>
            <person name="Viragh M."/>
            <person name="Kuo A."/>
            <person name="Thoen E."/>
            <person name="Andreopoulos B."/>
            <person name="Lu D."/>
            <person name="Skrede I."/>
            <person name="Drula E."/>
            <person name="Henrissat B."/>
            <person name="Morin E."/>
            <person name="Kohler A."/>
            <person name="Barry K."/>
            <person name="LaButti K."/>
            <person name="Morin E."/>
            <person name="Salamov A."/>
            <person name="Lipzen A."/>
            <person name="Mereny Z."/>
            <person name="Hegedus B."/>
            <person name="Baldrian P."/>
            <person name="Stursova M."/>
            <person name="Weitz H."/>
            <person name="Taylor A."/>
            <person name="Grigoriev I.V."/>
            <person name="Nagy L.G."/>
            <person name="Martin F."/>
            <person name="Kauserud H."/>
        </authorList>
    </citation>
    <scope>NUCLEOTIDE SEQUENCE</scope>
    <source>
        <strain evidence="4">CBHHK067</strain>
    </source>
</reference>
<feature type="transmembrane region" description="Helical" evidence="2">
    <location>
        <begin position="82"/>
        <end position="107"/>
    </location>
</feature>
<sequence>MLSALVLALLLLPAPAAAAPIYADYQRFLAHARPEAQVKTFKSCHTGYIGDAAVPRLLALDAGSEGNQGPGDLPSGWSDKRVVALVTVLLVFSALNLGGLILLVILFKRQRRDSERLGIQLREVHHQRTLLQAGARPAGVLPPSLPPPSAGGRAAGRRSSTESTVTLVPHLPASRF</sequence>
<evidence type="ECO:0000313" key="4">
    <source>
        <dbReference type="EMBL" id="KAJ7683574.1"/>
    </source>
</evidence>
<keyword evidence="3" id="KW-0732">Signal</keyword>
<keyword evidence="2" id="KW-0812">Transmembrane</keyword>
<keyword evidence="2" id="KW-1133">Transmembrane helix</keyword>
<evidence type="ECO:0000256" key="1">
    <source>
        <dbReference type="SAM" id="MobiDB-lite"/>
    </source>
</evidence>
<keyword evidence="5" id="KW-1185">Reference proteome</keyword>
<dbReference type="AlphaFoldDB" id="A0AAD7D7Z6"/>
<proteinExistence type="predicted"/>
<evidence type="ECO:0000313" key="5">
    <source>
        <dbReference type="Proteomes" id="UP001221757"/>
    </source>
</evidence>
<name>A0AAD7D7Z6_MYCRO</name>
<accession>A0AAD7D7Z6</accession>
<evidence type="ECO:0000256" key="3">
    <source>
        <dbReference type="SAM" id="SignalP"/>
    </source>
</evidence>
<comment type="caution">
    <text evidence="4">The sequence shown here is derived from an EMBL/GenBank/DDBJ whole genome shotgun (WGS) entry which is preliminary data.</text>
</comment>
<protein>
    <submittedName>
        <fullName evidence="4">Uncharacterized protein</fullName>
    </submittedName>
</protein>
<organism evidence="4 5">
    <name type="scientific">Mycena rosella</name>
    <name type="common">Pink bonnet</name>
    <name type="synonym">Agaricus rosellus</name>
    <dbReference type="NCBI Taxonomy" id="1033263"/>
    <lineage>
        <taxon>Eukaryota</taxon>
        <taxon>Fungi</taxon>
        <taxon>Dikarya</taxon>
        <taxon>Basidiomycota</taxon>
        <taxon>Agaricomycotina</taxon>
        <taxon>Agaricomycetes</taxon>
        <taxon>Agaricomycetidae</taxon>
        <taxon>Agaricales</taxon>
        <taxon>Marasmiineae</taxon>
        <taxon>Mycenaceae</taxon>
        <taxon>Mycena</taxon>
    </lineage>
</organism>
<evidence type="ECO:0000256" key="2">
    <source>
        <dbReference type="SAM" id="Phobius"/>
    </source>
</evidence>
<dbReference type="Proteomes" id="UP001221757">
    <property type="component" value="Unassembled WGS sequence"/>
</dbReference>
<keyword evidence="2" id="KW-0472">Membrane</keyword>
<gene>
    <name evidence="4" type="ORF">B0H17DRAFT_1074052</name>
</gene>